<keyword evidence="15" id="KW-0540">Nuclease</keyword>
<evidence type="ECO:0000256" key="13">
    <source>
        <dbReference type="SAM" id="MobiDB-lite"/>
    </source>
</evidence>
<evidence type="ECO:0000256" key="3">
    <source>
        <dbReference type="ARBA" id="ARBA00022723"/>
    </source>
</evidence>
<reference evidence="15 16" key="1">
    <citation type="submission" date="2019-10" db="EMBL/GenBank/DDBJ databases">
        <title>Genome diversity of Sutterella seckii.</title>
        <authorList>
            <person name="Chaplin A.V."/>
            <person name="Sokolova S.R."/>
            <person name="Mosin K.A."/>
            <person name="Ivanova E.L."/>
            <person name="Kochetkova T.O."/>
            <person name="Goltsov A.Y."/>
            <person name="Trofimov D.Y."/>
            <person name="Efimov B.A."/>
        </authorList>
    </citation>
    <scope>NUCLEOTIDE SEQUENCE [LARGE SCALE GENOMIC DNA]</scope>
    <source>
        <strain evidence="15 16">ASD3426</strain>
    </source>
</reference>
<protein>
    <recommendedName>
        <fullName evidence="12">Endonuclease III</fullName>
        <ecNumber evidence="12">4.2.99.18</ecNumber>
    </recommendedName>
    <alternativeName>
        <fullName evidence="12">DNA-(apurinic or apyrimidinic site) lyase</fullName>
    </alternativeName>
</protein>
<keyword evidence="2 12" id="KW-0004">4Fe-4S</keyword>
<keyword evidence="10 12" id="KW-0456">Lyase</keyword>
<evidence type="ECO:0000256" key="1">
    <source>
        <dbReference type="ARBA" id="ARBA00008343"/>
    </source>
</evidence>
<dbReference type="NCBIfam" id="TIGR01083">
    <property type="entry name" value="nth"/>
    <property type="match status" value="1"/>
</dbReference>
<keyword evidence="9 12" id="KW-0234">DNA repair</keyword>
<sequence length="245" mass="26638">MPVLKKDRAAFMAALAELNPDPKSELNYTTPFELLIAVMLSAQATDKGVNLATAKLFPVANTPEKILALGLENLISYVNTINLYRTKAAHIMETCRILVDQYGGAVPRTMKELVALPGVGRKTANVVLNVAFHEPTIAVDTHIFRVCNRTGFATGKTPAEVEEKLLKIVPDEFRLNAHHWLLLFGRYLCKARNPECTKCPVANFCNAPEKKAVLAAAAEEAADLVPGTPPKKPARRKAGAKKAAV</sequence>
<comment type="function">
    <text evidence="12">DNA repair enzyme that has both DNA N-glycosylase activity and AP-lyase activity. The DNA N-glycosylase activity releases various damaged pyrimidines from DNA by cleaving the N-glycosidic bond, leaving an AP (apurinic/apyrimidinic) site. The AP-lyase activity cleaves the phosphodiester bond 3' to the AP site by a beta-elimination, leaving a 3'-terminal unsaturated sugar and a product with a terminal 5'-phosphate.</text>
</comment>
<dbReference type="PIRSF" id="PIRSF001435">
    <property type="entry name" value="Nth"/>
    <property type="match status" value="1"/>
</dbReference>
<dbReference type="GO" id="GO:0019104">
    <property type="term" value="F:DNA N-glycosylase activity"/>
    <property type="evidence" value="ECO:0007669"/>
    <property type="project" value="UniProtKB-UniRule"/>
</dbReference>
<dbReference type="SMART" id="SM00478">
    <property type="entry name" value="ENDO3c"/>
    <property type="match status" value="1"/>
</dbReference>
<evidence type="ECO:0000313" key="16">
    <source>
        <dbReference type="Proteomes" id="UP000469462"/>
    </source>
</evidence>
<dbReference type="GO" id="GO:0006285">
    <property type="term" value="P:base-excision repair, AP site formation"/>
    <property type="evidence" value="ECO:0007669"/>
    <property type="project" value="TreeGrafter"/>
</dbReference>
<keyword evidence="7 12" id="KW-0411">Iron-sulfur</keyword>
<dbReference type="FunFam" id="1.10.1670.10:FF:000001">
    <property type="entry name" value="Endonuclease III"/>
    <property type="match status" value="1"/>
</dbReference>
<feature type="region of interest" description="Disordered" evidence="13">
    <location>
        <begin position="224"/>
        <end position="245"/>
    </location>
</feature>
<keyword evidence="6 12" id="KW-0408">Iron</keyword>
<evidence type="ECO:0000313" key="15">
    <source>
        <dbReference type="EMBL" id="KAB7650241.1"/>
    </source>
</evidence>
<dbReference type="EC" id="4.2.99.18" evidence="12"/>
<comment type="caution">
    <text evidence="15">The sequence shown here is derived from an EMBL/GenBank/DDBJ whole genome shotgun (WGS) entry which is preliminary data.</text>
</comment>
<dbReference type="GO" id="GO:0051539">
    <property type="term" value="F:4 iron, 4 sulfur cluster binding"/>
    <property type="evidence" value="ECO:0007669"/>
    <property type="project" value="UniProtKB-UniRule"/>
</dbReference>
<dbReference type="Pfam" id="PF10576">
    <property type="entry name" value="EndIII_4Fe-2S"/>
    <property type="match status" value="1"/>
</dbReference>
<comment type="catalytic activity">
    <reaction evidence="12">
        <text>2'-deoxyribonucleotide-(2'-deoxyribose 5'-phosphate)-2'-deoxyribonucleotide-DNA = a 3'-end 2'-deoxyribonucleotide-(2,3-dehydro-2,3-deoxyribose 5'-phosphate)-DNA + a 5'-end 5'-phospho-2'-deoxyribonucleoside-DNA + H(+)</text>
        <dbReference type="Rhea" id="RHEA:66592"/>
        <dbReference type="Rhea" id="RHEA-COMP:13180"/>
        <dbReference type="Rhea" id="RHEA-COMP:16897"/>
        <dbReference type="Rhea" id="RHEA-COMP:17067"/>
        <dbReference type="ChEBI" id="CHEBI:15378"/>
        <dbReference type="ChEBI" id="CHEBI:136412"/>
        <dbReference type="ChEBI" id="CHEBI:157695"/>
        <dbReference type="ChEBI" id="CHEBI:167181"/>
        <dbReference type="EC" id="4.2.99.18"/>
    </reaction>
</comment>
<evidence type="ECO:0000256" key="5">
    <source>
        <dbReference type="ARBA" id="ARBA00022801"/>
    </source>
</evidence>
<feature type="binding site" evidence="12">
    <location>
        <position position="189"/>
    </location>
    <ligand>
        <name>[4Fe-4S] cluster</name>
        <dbReference type="ChEBI" id="CHEBI:49883"/>
    </ligand>
</feature>
<dbReference type="HAMAP" id="MF_00942">
    <property type="entry name" value="Nth"/>
    <property type="match status" value="1"/>
</dbReference>
<dbReference type="PANTHER" id="PTHR10359">
    <property type="entry name" value="A/G-SPECIFIC ADENINE GLYCOSYLASE/ENDONUCLEASE III"/>
    <property type="match status" value="1"/>
</dbReference>
<dbReference type="InterPro" id="IPR003265">
    <property type="entry name" value="HhH-GPD_domain"/>
</dbReference>
<feature type="compositionally biased region" description="Basic residues" evidence="13">
    <location>
        <begin position="232"/>
        <end position="245"/>
    </location>
</feature>
<dbReference type="CDD" id="cd00056">
    <property type="entry name" value="ENDO3c"/>
    <property type="match status" value="1"/>
</dbReference>
<feature type="domain" description="HhH-GPD" evidence="14">
    <location>
        <begin position="40"/>
        <end position="187"/>
    </location>
</feature>
<keyword evidence="3 12" id="KW-0479">Metal-binding</keyword>
<evidence type="ECO:0000256" key="10">
    <source>
        <dbReference type="ARBA" id="ARBA00023239"/>
    </source>
</evidence>
<keyword evidence="16" id="KW-1185">Reference proteome</keyword>
<keyword evidence="11 12" id="KW-0326">Glycosidase</keyword>
<evidence type="ECO:0000256" key="11">
    <source>
        <dbReference type="ARBA" id="ARBA00023295"/>
    </source>
</evidence>
<evidence type="ECO:0000256" key="4">
    <source>
        <dbReference type="ARBA" id="ARBA00022763"/>
    </source>
</evidence>
<keyword evidence="15" id="KW-0255">Endonuclease</keyword>
<evidence type="ECO:0000259" key="14">
    <source>
        <dbReference type="SMART" id="SM00478"/>
    </source>
</evidence>
<dbReference type="Pfam" id="PF00633">
    <property type="entry name" value="HHH"/>
    <property type="match status" value="1"/>
</dbReference>
<dbReference type="AlphaFoldDB" id="A0AAI9SAI4"/>
<accession>A0AAI9SAI4</accession>
<dbReference type="GO" id="GO:0046872">
    <property type="term" value="F:metal ion binding"/>
    <property type="evidence" value="ECO:0007669"/>
    <property type="project" value="UniProtKB-KW"/>
</dbReference>
<dbReference type="GO" id="GO:0140078">
    <property type="term" value="F:class I DNA-(apurinic or apyrimidinic site) endonuclease activity"/>
    <property type="evidence" value="ECO:0007669"/>
    <property type="project" value="UniProtKB-EC"/>
</dbReference>
<dbReference type="GO" id="GO:0003677">
    <property type="term" value="F:DNA binding"/>
    <property type="evidence" value="ECO:0007669"/>
    <property type="project" value="UniProtKB-UniRule"/>
</dbReference>
<dbReference type="Gene3D" id="1.10.1670.10">
    <property type="entry name" value="Helix-hairpin-Helix base-excision DNA repair enzymes (C-terminal)"/>
    <property type="match status" value="1"/>
</dbReference>
<evidence type="ECO:0000256" key="6">
    <source>
        <dbReference type="ARBA" id="ARBA00023004"/>
    </source>
</evidence>
<dbReference type="PANTHER" id="PTHR10359:SF18">
    <property type="entry name" value="ENDONUCLEASE III"/>
    <property type="match status" value="1"/>
</dbReference>
<feature type="binding site" evidence="12">
    <location>
        <position position="196"/>
    </location>
    <ligand>
        <name>[4Fe-4S] cluster</name>
        <dbReference type="ChEBI" id="CHEBI:49883"/>
    </ligand>
</feature>
<dbReference type="Pfam" id="PF00730">
    <property type="entry name" value="HhH-GPD"/>
    <property type="match status" value="1"/>
</dbReference>
<dbReference type="Proteomes" id="UP000469462">
    <property type="component" value="Unassembled WGS sequence"/>
</dbReference>
<feature type="binding site" evidence="12">
    <location>
        <position position="199"/>
    </location>
    <ligand>
        <name>[4Fe-4S] cluster</name>
        <dbReference type="ChEBI" id="CHEBI:49883"/>
    </ligand>
</feature>
<feature type="binding site" evidence="12">
    <location>
        <position position="205"/>
    </location>
    <ligand>
        <name>[4Fe-4S] cluster</name>
        <dbReference type="ChEBI" id="CHEBI:49883"/>
    </ligand>
</feature>
<name>A0AAI9SAI4_9BURK</name>
<dbReference type="FunFam" id="1.10.340.30:FF:000001">
    <property type="entry name" value="Endonuclease III"/>
    <property type="match status" value="1"/>
</dbReference>
<dbReference type="InterPro" id="IPR000445">
    <property type="entry name" value="HhH_motif"/>
</dbReference>
<comment type="similarity">
    <text evidence="1 12">Belongs to the Nth/MutY family.</text>
</comment>
<proteinExistence type="inferred from homology"/>
<evidence type="ECO:0000256" key="8">
    <source>
        <dbReference type="ARBA" id="ARBA00023125"/>
    </source>
</evidence>
<dbReference type="RefSeq" id="WP_139687698.1">
    <property type="nucleotide sequence ID" value="NZ_WEHW01000045.1"/>
</dbReference>
<evidence type="ECO:0000256" key="9">
    <source>
        <dbReference type="ARBA" id="ARBA00023204"/>
    </source>
</evidence>
<keyword evidence="8 12" id="KW-0238">DNA-binding</keyword>
<dbReference type="InterPro" id="IPR023170">
    <property type="entry name" value="HhH_base_excis_C"/>
</dbReference>
<evidence type="ECO:0000256" key="12">
    <source>
        <dbReference type="HAMAP-Rule" id="MF_00942"/>
    </source>
</evidence>
<dbReference type="EMBL" id="WEHW01000045">
    <property type="protein sequence ID" value="KAB7650241.1"/>
    <property type="molecule type" value="Genomic_DNA"/>
</dbReference>
<dbReference type="InterPro" id="IPR005759">
    <property type="entry name" value="Nth"/>
</dbReference>
<dbReference type="SUPFAM" id="SSF48150">
    <property type="entry name" value="DNA-glycosylase"/>
    <property type="match status" value="1"/>
</dbReference>
<keyword evidence="4 12" id="KW-0227">DNA damage</keyword>
<comment type="cofactor">
    <cofactor evidence="12">
        <name>[4Fe-4S] cluster</name>
        <dbReference type="ChEBI" id="CHEBI:49883"/>
    </cofactor>
    <text evidence="12">Binds 1 [4Fe-4S] cluster.</text>
</comment>
<evidence type="ECO:0000256" key="7">
    <source>
        <dbReference type="ARBA" id="ARBA00023014"/>
    </source>
</evidence>
<keyword evidence="5 12" id="KW-0378">Hydrolase</keyword>
<organism evidence="15 16">
    <name type="scientific">Sutterella seckii</name>
    <dbReference type="NCBI Taxonomy" id="1944635"/>
    <lineage>
        <taxon>Bacteria</taxon>
        <taxon>Pseudomonadati</taxon>
        <taxon>Pseudomonadota</taxon>
        <taxon>Betaproteobacteria</taxon>
        <taxon>Burkholderiales</taxon>
        <taxon>Sutterellaceae</taxon>
        <taxon>Sutterella</taxon>
    </lineage>
</organism>
<dbReference type="InterPro" id="IPR003651">
    <property type="entry name" value="Endonuclease3_FeS-loop_motif"/>
</dbReference>
<gene>
    <name evidence="12 15" type="primary">nth</name>
    <name evidence="15" type="ORF">GBM96_09560</name>
</gene>
<evidence type="ECO:0000256" key="2">
    <source>
        <dbReference type="ARBA" id="ARBA00022485"/>
    </source>
</evidence>
<dbReference type="InterPro" id="IPR011257">
    <property type="entry name" value="DNA_glycosylase"/>
</dbReference>
<dbReference type="Gene3D" id="1.10.340.30">
    <property type="entry name" value="Hypothetical protein, domain 2"/>
    <property type="match status" value="1"/>
</dbReference>